<gene>
    <name evidence="1" type="ORF">CBOVIS_LOCUS1575</name>
</gene>
<accession>A0A8S1ED98</accession>
<keyword evidence="2" id="KW-1185">Reference proteome</keyword>
<organism evidence="1 2">
    <name type="scientific">Caenorhabditis bovis</name>
    <dbReference type="NCBI Taxonomy" id="2654633"/>
    <lineage>
        <taxon>Eukaryota</taxon>
        <taxon>Metazoa</taxon>
        <taxon>Ecdysozoa</taxon>
        <taxon>Nematoda</taxon>
        <taxon>Chromadorea</taxon>
        <taxon>Rhabditida</taxon>
        <taxon>Rhabditina</taxon>
        <taxon>Rhabditomorpha</taxon>
        <taxon>Rhabditoidea</taxon>
        <taxon>Rhabditidae</taxon>
        <taxon>Peloderinae</taxon>
        <taxon>Caenorhabditis</taxon>
    </lineage>
</organism>
<dbReference type="OrthoDB" id="5857954at2759"/>
<dbReference type="Proteomes" id="UP000494206">
    <property type="component" value="Unassembled WGS sequence"/>
</dbReference>
<evidence type="ECO:0000313" key="2">
    <source>
        <dbReference type="Proteomes" id="UP000494206"/>
    </source>
</evidence>
<proteinExistence type="predicted"/>
<reference evidence="1 2" key="1">
    <citation type="submission" date="2020-04" db="EMBL/GenBank/DDBJ databases">
        <authorList>
            <person name="Laetsch R D."/>
            <person name="Stevens L."/>
            <person name="Kumar S."/>
            <person name="Blaxter L. M."/>
        </authorList>
    </citation>
    <scope>NUCLEOTIDE SEQUENCE [LARGE SCALE GENOMIC DNA]</scope>
</reference>
<sequence>MEMIMPNAIMAPFPMVQNPFDQELELEYSPITQIVSSVAHLLEMHQRSKEKHEEDHHIGDNEMSEIRSRPHFGQQSPFSLIPYTQEIKSSPSRIVNSIPTENVPSVVYRIGDLMSNGNLKKIQSENVYDLRKVSGFPIVKSSDPFVGVQKDAPIKKSGKEWKMYEIAKRFLGLDEIPTAEEGNAIAQLFNISSN</sequence>
<dbReference type="EMBL" id="CADEPM010000001">
    <property type="protein sequence ID" value="CAB3398288.1"/>
    <property type="molecule type" value="Genomic_DNA"/>
</dbReference>
<name>A0A8S1ED98_9PELO</name>
<comment type="caution">
    <text evidence="1">The sequence shown here is derived from an EMBL/GenBank/DDBJ whole genome shotgun (WGS) entry which is preliminary data.</text>
</comment>
<dbReference type="AlphaFoldDB" id="A0A8S1ED98"/>
<protein>
    <submittedName>
        <fullName evidence="1">Uncharacterized protein</fullName>
    </submittedName>
</protein>
<evidence type="ECO:0000313" key="1">
    <source>
        <dbReference type="EMBL" id="CAB3398288.1"/>
    </source>
</evidence>